<protein>
    <recommendedName>
        <fullName evidence="2">Neprosin PEP catalytic domain-containing protein</fullName>
    </recommendedName>
</protein>
<dbReference type="eggNOG" id="ENOG502RY8N">
    <property type="taxonomic scope" value="Eukaryota"/>
</dbReference>
<dbReference type="PROSITE" id="PS52045">
    <property type="entry name" value="NEPROSIN_PEP_CD"/>
    <property type="match status" value="1"/>
</dbReference>
<dbReference type="EMBL" id="KB870805">
    <property type="protein sequence ID" value="EOA36743.1"/>
    <property type="molecule type" value="Genomic_DNA"/>
</dbReference>
<dbReference type="PANTHER" id="PTHR31589">
    <property type="entry name" value="PROTEIN, PUTATIVE (DUF239)-RELATED-RELATED"/>
    <property type="match status" value="1"/>
</dbReference>
<feature type="non-terminal residue" evidence="3">
    <location>
        <position position="1"/>
    </location>
</feature>
<feature type="compositionally biased region" description="Basic and acidic residues" evidence="1">
    <location>
        <begin position="16"/>
        <end position="28"/>
    </location>
</feature>
<evidence type="ECO:0000313" key="4">
    <source>
        <dbReference type="Proteomes" id="UP000029121"/>
    </source>
</evidence>
<name>R0IIM5_9BRAS</name>
<proteinExistence type="predicted"/>
<dbReference type="InterPro" id="IPR053168">
    <property type="entry name" value="Glutamic_endopeptidase"/>
</dbReference>
<evidence type="ECO:0000313" key="3">
    <source>
        <dbReference type="EMBL" id="EOA36743.1"/>
    </source>
</evidence>
<dbReference type="Pfam" id="PF03080">
    <property type="entry name" value="Neprosin"/>
    <property type="match status" value="1"/>
</dbReference>
<keyword evidence="4" id="KW-1185">Reference proteome</keyword>
<accession>R0IIM5</accession>
<evidence type="ECO:0000259" key="2">
    <source>
        <dbReference type="PROSITE" id="PS52045"/>
    </source>
</evidence>
<gene>
    <name evidence="3" type="ORF">CARUB_v10012570mg</name>
</gene>
<dbReference type="Proteomes" id="UP000029121">
    <property type="component" value="Unassembled WGS sequence"/>
</dbReference>
<dbReference type="STRING" id="81985.R0IIM5"/>
<feature type="domain" description="Neprosin PEP catalytic" evidence="2">
    <location>
        <begin position="204"/>
        <end position="438"/>
    </location>
</feature>
<dbReference type="Pfam" id="PF14365">
    <property type="entry name" value="Neprosin_AP"/>
    <property type="match status" value="1"/>
</dbReference>
<dbReference type="InterPro" id="IPR025521">
    <property type="entry name" value="Neprosin_propep"/>
</dbReference>
<reference evidence="4" key="1">
    <citation type="journal article" date="2013" name="Nat. Genet.">
        <title>The Capsella rubella genome and the genomic consequences of rapid mating system evolution.</title>
        <authorList>
            <person name="Slotte T."/>
            <person name="Hazzouri K.M."/>
            <person name="Agren J.A."/>
            <person name="Koenig D."/>
            <person name="Maumus F."/>
            <person name="Guo Y.L."/>
            <person name="Steige K."/>
            <person name="Platts A.E."/>
            <person name="Escobar J.S."/>
            <person name="Newman L.K."/>
            <person name="Wang W."/>
            <person name="Mandakova T."/>
            <person name="Vello E."/>
            <person name="Smith L.M."/>
            <person name="Henz S.R."/>
            <person name="Steffen J."/>
            <person name="Takuno S."/>
            <person name="Brandvain Y."/>
            <person name="Coop G."/>
            <person name="Andolfatto P."/>
            <person name="Hu T.T."/>
            <person name="Blanchette M."/>
            <person name="Clark R.M."/>
            <person name="Quesneville H."/>
            <person name="Nordborg M."/>
            <person name="Gaut B.S."/>
            <person name="Lysak M.A."/>
            <person name="Jenkins J."/>
            <person name="Grimwood J."/>
            <person name="Chapman J."/>
            <person name="Prochnik S."/>
            <person name="Shu S."/>
            <person name="Rokhsar D."/>
            <person name="Schmutz J."/>
            <person name="Weigel D."/>
            <person name="Wright S.I."/>
        </authorList>
    </citation>
    <scope>NUCLEOTIDE SEQUENCE [LARGE SCALE GENOMIC DNA]</scope>
    <source>
        <strain evidence="4">cv. Monte Gargano</strain>
    </source>
</reference>
<organism evidence="3 4">
    <name type="scientific">Capsella rubella</name>
    <dbReference type="NCBI Taxonomy" id="81985"/>
    <lineage>
        <taxon>Eukaryota</taxon>
        <taxon>Viridiplantae</taxon>
        <taxon>Streptophyta</taxon>
        <taxon>Embryophyta</taxon>
        <taxon>Tracheophyta</taxon>
        <taxon>Spermatophyta</taxon>
        <taxon>Magnoliopsida</taxon>
        <taxon>eudicotyledons</taxon>
        <taxon>Gunneridae</taxon>
        <taxon>Pentapetalae</taxon>
        <taxon>rosids</taxon>
        <taxon>malvids</taxon>
        <taxon>Brassicales</taxon>
        <taxon>Brassicaceae</taxon>
        <taxon>Camelineae</taxon>
        <taxon>Capsella</taxon>
    </lineage>
</organism>
<evidence type="ECO:0000256" key="1">
    <source>
        <dbReference type="SAM" id="MobiDB-lite"/>
    </source>
</evidence>
<dbReference type="InterPro" id="IPR004314">
    <property type="entry name" value="Neprosin"/>
</dbReference>
<dbReference type="AlphaFoldDB" id="R0IIM5"/>
<sequence length="438" mass="49530">SDRPDSTDQFRPTRKTSSDRRDLADHSQFRRTLTSSGRADSADQIDQFRHTRSDGPDLMDPNRLLMSHCHGIAETSKSFEDFEIEKKLKLINKPAVKIIKSISGERYGCVDFYKQPGLDHSSMKNHTFTYKMCLMSYPEGSKMKRKTHTSNKTFGHLWENGIGCPVGTVPILRVTKNALLKLKSFIANNSNPQSSWSKTYEPASSNDGHHFAVIRTKGKPKRYTGASMNVATYTPLVGPMQFSDARMHFQIGNEFMQVGWTVNPQLYHDFNSRLFVFTSSGGRGCYHLLCPNGFGMILVRQDFTPGLLAGQGDIDFAIIKDQINGNWWLMMGSSWEEIGFWPSNRFKESYGTSIEWGGEVYSPSLPSPPMGNGHYPKGSPKVDSYIRLITTVDENYKTDKSVENTERYSDHCYKVTDTLESFWTHTGHLILYGGPGCK</sequence>
<feature type="region of interest" description="Disordered" evidence="1">
    <location>
        <begin position="1"/>
        <end position="42"/>
    </location>
</feature>
<dbReference type="PANTHER" id="PTHR31589:SF223">
    <property type="entry name" value="PROTEIN, PUTATIVE (DUF239)-RELATED"/>
    <property type="match status" value="1"/>
</dbReference>